<dbReference type="EMBL" id="LSRF01000012">
    <property type="protein sequence ID" value="KXP12611.1"/>
    <property type="molecule type" value="Genomic_DNA"/>
</dbReference>
<evidence type="ECO:0000259" key="2">
    <source>
        <dbReference type="SMART" id="SM00834"/>
    </source>
</evidence>
<dbReference type="EMBL" id="LSRE01000034">
    <property type="protein sequence ID" value="KXO93879.1"/>
    <property type="molecule type" value="Genomic_DNA"/>
</dbReference>
<reference evidence="3 6" key="3">
    <citation type="submission" date="2016-02" db="EMBL/GenBank/DDBJ databases">
        <authorList>
            <person name="Teng J.L."/>
            <person name="Tang Y."/>
            <person name="Huang Y."/>
            <person name="Guo F."/>
            <person name="Wei W."/>
            <person name="Chen J.H."/>
            <person name="Wong S.Y."/>
            <person name="Lau S.K."/>
            <person name="Woo P.C."/>
        </authorList>
    </citation>
    <scope>NUCLEOTIDE SEQUENCE [LARGE SCALE GENOMIC DNA]</scope>
    <source>
        <strain evidence="3 6">JCM 13375</strain>
    </source>
</reference>
<dbReference type="STRING" id="239498.AXK60_05240"/>
<dbReference type="Proteomes" id="UP000070258">
    <property type="component" value="Unassembled WGS sequence"/>
</dbReference>
<dbReference type="OrthoDB" id="9792898at2"/>
<reference evidence="4" key="2">
    <citation type="submission" date="2016-02" db="EMBL/GenBank/DDBJ databases">
        <authorList>
            <person name="Teng J.L."/>
            <person name="Yang Y."/>
            <person name="Huang Y."/>
            <person name="Guo F."/>
            <person name="Wei W."/>
            <person name="Chen J.H."/>
            <person name="Wong S.Y."/>
            <person name="Lau S.K."/>
            <person name="Woo P.C."/>
        </authorList>
    </citation>
    <scope>NUCLEOTIDE SEQUENCE</scope>
    <source>
        <strain evidence="4">JCM 15929</strain>
    </source>
</reference>
<proteinExistence type="predicted"/>
<feature type="domain" description="Putative regulatory protein FmdB zinc ribbon" evidence="2">
    <location>
        <begin position="1"/>
        <end position="40"/>
    </location>
</feature>
<feature type="region of interest" description="Disordered" evidence="1">
    <location>
        <begin position="60"/>
        <end position="94"/>
    </location>
</feature>
<dbReference type="SMART" id="SM00834">
    <property type="entry name" value="CxxC_CXXC_SSSS"/>
    <property type="match status" value="1"/>
</dbReference>
<keyword evidence="6" id="KW-1185">Reference proteome</keyword>
<dbReference type="RefSeq" id="WP_068570592.1">
    <property type="nucleotide sequence ID" value="NZ_LSRE01000034.1"/>
</dbReference>
<evidence type="ECO:0000313" key="6">
    <source>
        <dbReference type="Proteomes" id="UP000070409"/>
    </source>
</evidence>
<evidence type="ECO:0000313" key="5">
    <source>
        <dbReference type="Proteomes" id="UP000070258"/>
    </source>
</evidence>
<protein>
    <submittedName>
        <fullName evidence="4">FmdB family transcriptional regulator</fullName>
    </submittedName>
</protein>
<dbReference type="Proteomes" id="UP000070409">
    <property type="component" value="Unassembled WGS sequence"/>
</dbReference>
<comment type="caution">
    <text evidence="4">The sequence shown here is derived from an EMBL/GenBank/DDBJ whole genome shotgun (WGS) entry which is preliminary data.</text>
</comment>
<dbReference type="NCBIfam" id="TIGR02605">
    <property type="entry name" value="CxxC_CxxC_SSSS"/>
    <property type="match status" value="1"/>
</dbReference>
<evidence type="ECO:0000313" key="3">
    <source>
        <dbReference type="EMBL" id="KXO93879.1"/>
    </source>
</evidence>
<reference evidence="5" key="1">
    <citation type="submission" date="2016-02" db="EMBL/GenBank/DDBJ databases">
        <authorList>
            <person name="Wen L."/>
            <person name="He K."/>
            <person name="Yang H."/>
        </authorList>
    </citation>
    <scope>NUCLEOTIDE SEQUENCE [LARGE SCALE GENOMIC DNA]</scope>
    <source>
        <strain evidence="5">JCM 15929</strain>
    </source>
</reference>
<dbReference type="Pfam" id="PF09723">
    <property type="entry name" value="Zn_ribbon_8"/>
    <property type="match status" value="1"/>
</dbReference>
<gene>
    <name evidence="4" type="ORF">AXK60_05240</name>
    <name evidence="3" type="ORF">AXK61_04860</name>
</gene>
<evidence type="ECO:0000313" key="4">
    <source>
        <dbReference type="EMBL" id="KXP12611.1"/>
    </source>
</evidence>
<accession>A0A138AQ94</accession>
<name>A0A138AQ94_9ACTN</name>
<dbReference type="AlphaFoldDB" id="A0A138AQ94"/>
<dbReference type="InterPro" id="IPR013429">
    <property type="entry name" value="Regulatory_FmdB_Zinc_ribbon"/>
</dbReference>
<organism evidence="4 5">
    <name type="scientific">Tsukamurella pseudospumae</name>
    <dbReference type="NCBI Taxonomy" id="239498"/>
    <lineage>
        <taxon>Bacteria</taxon>
        <taxon>Bacillati</taxon>
        <taxon>Actinomycetota</taxon>
        <taxon>Actinomycetes</taxon>
        <taxon>Mycobacteriales</taxon>
        <taxon>Tsukamurellaceae</taxon>
        <taxon>Tsukamurella</taxon>
    </lineage>
</organism>
<sequence length="94" mass="9557">MPTYEFRCSSCGPFDAVFSMRDVPEATPCRCGSPARRGITAPRLGSGASGAMKLLDATKATAEKPAVVSAPTGRTRGGGGGAPSNPRHAGLPRP</sequence>
<evidence type="ECO:0000256" key="1">
    <source>
        <dbReference type="SAM" id="MobiDB-lite"/>
    </source>
</evidence>